<protein>
    <submittedName>
        <fullName evidence="7">Rapid ALkalinization Factor</fullName>
    </submittedName>
</protein>
<dbReference type="PANTHER" id="PTHR33136">
    <property type="entry name" value="RAPID ALKALINIZATION FACTOR-LIKE"/>
    <property type="match status" value="1"/>
</dbReference>
<organism evidence="7 8">
    <name type="scientific">Arabidopsis suecica</name>
    <name type="common">Swedish thale-cress</name>
    <name type="synonym">Cardaminopsis suecica</name>
    <dbReference type="NCBI Taxonomy" id="45249"/>
    <lineage>
        <taxon>Eukaryota</taxon>
        <taxon>Viridiplantae</taxon>
        <taxon>Streptophyta</taxon>
        <taxon>Embryophyta</taxon>
        <taxon>Tracheophyta</taxon>
        <taxon>Spermatophyta</taxon>
        <taxon>Magnoliopsida</taxon>
        <taxon>eudicotyledons</taxon>
        <taxon>Gunneridae</taxon>
        <taxon>Pentapetalae</taxon>
        <taxon>rosids</taxon>
        <taxon>malvids</taxon>
        <taxon>Brassicales</taxon>
        <taxon>Brassicaceae</taxon>
        <taxon>Camelineae</taxon>
        <taxon>Arabidopsis</taxon>
    </lineage>
</organism>
<evidence type="ECO:0000313" key="7">
    <source>
        <dbReference type="EMBL" id="KAG7641466.1"/>
    </source>
</evidence>
<accession>A0A8T2G1W3</accession>
<comment type="caution">
    <text evidence="7">The sequence shown here is derived from an EMBL/GenBank/DDBJ whole genome shotgun (WGS) entry which is preliminary data.</text>
</comment>
<evidence type="ECO:0000313" key="8">
    <source>
        <dbReference type="Proteomes" id="UP000694251"/>
    </source>
</evidence>
<evidence type="ECO:0000256" key="3">
    <source>
        <dbReference type="ARBA" id="ARBA00022525"/>
    </source>
</evidence>
<keyword evidence="8" id="KW-1185">Reference proteome</keyword>
<dbReference type="GO" id="GO:0009506">
    <property type="term" value="C:plasmodesma"/>
    <property type="evidence" value="ECO:0007669"/>
    <property type="project" value="TreeGrafter"/>
</dbReference>
<evidence type="ECO:0000256" key="5">
    <source>
        <dbReference type="ARBA" id="ARBA00022729"/>
    </source>
</evidence>
<dbReference type="OrthoDB" id="1056377at2759"/>
<dbReference type="GO" id="GO:0040008">
    <property type="term" value="P:regulation of growth"/>
    <property type="evidence" value="ECO:0007669"/>
    <property type="project" value="UniProtKB-ARBA"/>
</dbReference>
<dbReference type="Proteomes" id="UP000694251">
    <property type="component" value="Chromosome 2"/>
</dbReference>
<dbReference type="AlphaFoldDB" id="A0A8T2G1W3"/>
<keyword evidence="4" id="KW-0372">Hormone</keyword>
<reference evidence="7 8" key="1">
    <citation type="submission" date="2020-12" db="EMBL/GenBank/DDBJ databases">
        <title>Concerted genomic and epigenomic changes stabilize Arabidopsis allopolyploids.</title>
        <authorList>
            <person name="Chen Z."/>
        </authorList>
    </citation>
    <scope>NUCLEOTIDE SEQUENCE [LARGE SCALE GENOMIC DNA]</scope>
    <source>
        <strain evidence="7">As9502</strain>
        <tissue evidence="7">Leaf</tissue>
    </source>
</reference>
<dbReference type="PANTHER" id="PTHR33136:SF48">
    <property type="entry name" value="PROTEIN RALF-LIKE 14-RELATED"/>
    <property type="match status" value="1"/>
</dbReference>
<keyword evidence="6" id="KW-1015">Disulfide bond</keyword>
<evidence type="ECO:0000256" key="4">
    <source>
        <dbReference type="ARBA" id="ARBA00022702"/>
    </source>
</evidence>
<evidence type="ECO:0000256" key="6">
    <source>
        <dbReference type="ARBA" id="ARBA00023157"/>
    </source>
</evidence>
<evidence type="ECO:0000256" key="2">
    <source>
        <dbReference type="ARBA" id="ARBA00009178"/>
    </source>
</evidence>
<dbReference type="EMBL" id="JAEFBJ010000002">
    <property type="protein sequence ID" value="KAG7641466.1"/>
    <property type="molecule type" value="Genomic_DNA"/>
</dbReference>
<dbReference type="GO" id="GO:0005576">
    <property type="term" value="C:extracellular region"/>
    <property type="evidence" value="ECO:0007669"/>
    <property type="project" value="UniProtKB-SubCell"/>
</dbReference>
<keyword evidence="5" id="KW-0732">Signal</keyword>
<dbReference type="GO" id="GO:0005179">
    <property type="term" value="F:hormone activity"/>
    <property type="evidence" value="ECO:0007669"/>
    <property type="project" value="UniProtKB-KW"/>
</dbReference>
<dbReference type="InterPro" id="IPR008801">
    <property type="entry name" value="RALF"/>
</dbReference>
<dbReference type="Pfam" id="PF05498">
    <property type="entry name" value="RALF"/>
    <property type="match status" value="1"/>
</dbReference>
<keyword evidence="3" id="KW-0964">Secreted</keyword>
<dbReference type="GO" id="GO:0019722">
    <property type="term" value="P:calcium-mediated signaling"/>
    <property type="evidence" value="ECO:0007669"/>
    <property type="project" value="TreeGrafter"/>
</dbReference>
<sequence>MKIYMKLLIFAVIISVVLFPVLVSSRTIKCDQLSGKCINGEEKEIMNMRLGLDVSSRRILQASRYISYEALKKNLPDNRRGEPDLRDNPYRRSCDVHSHCYRFTN</sequence>
<proteinExistence type="inferred from homology"/>
<comment type="similarity">
    <text evidence="2">Belongs to the plant rapid alkalinization factor (RALF) family.</text>
</comment>
<comment type="subcellular location">
    <subcellularLocation>
        <location evidence="1">Secreted</location>
    </subcellularLocation>
</comment>
<gene>
    <name evidence="7" type="ORF">ISN44_As02g014830</name>
</gene>
<evidence type="ECO:0000256" key="1">
    <source>
        <dbReference type="ARBA" id="ARBA00004613"/>
    </source>
</evidence>
<name>A0A8T2G1W3_ARASU</name>